<dbReference type="InterPro" id="IPR014990">
    <property type="entry name" value="DUF1838"/>
</dbReference>
<evidence type="ECO:0000313" key="2">
    <source>
        <dbReference type="EMBL" id="MFC6879316.1"/>
    </source>
</evidence>
<protein>
    <submittedName>
        <fullName evidence="2">DUF1838 family protein</fullName>
    </submittedName>
</protein>
<keyword evidence="3" id="KW-1185">Reference proteome</keyword>
<comment type="caution">
    <text evidence="2">The sequence shown here is derived from an EMBL/GenBank/DDBJ whole genome shotgun (WGS) entry which is preliminary data.</text>
</comment>
<proteinExistence type="predicted"/>
<reference evidence="3" key="1">
    <citation type="journal article" date="2019" name="Int. J. Syst. Evol. Microbiol.">
        <title>The Global Catalogue of Microorganisms (GCM) 10K type strain sequencing project: providing services to taxonomists for standard genome sequencing and annotation.</title>
        <authorList>
            <consortium name="The Broad Institute Genomics Platform"/>
            <consortium name="The Broad Institute Genome Sequencing Center for Infectious Disease"/>
            <person name="Wu L."/>
            <person name="Ma J."/>
        </authorList>
    </citation>
    <scope>NUCLEOTIDE SEQUENCE [LARGE SCALE GENOMIC DNA]</scope>
    <source>
        <strain evidence="3">JCM 3369</strain>
    </source>
</reference>
<feature type="chain" id="PRO_5045221248" evidence="1">
    <location>
        <begin position="28"/>
        <end position="325"/>
    </location>
</feature>
<gene>
    <name evidence="2" type="ORF">ACFQKB_06005</name>
</gene>
<sequence>MHRRVPAALAATAVTVAIAAAPGAASARPSAEPTDPGPLYARVKDLDSRLQLQTLGRPDGKDMVFRISGSAYVNAPGDTLAPGLRHGTKLFGFEGYNIRRLYREPGTDKLYNLTREIVFYTDPNDPTRILREWRNPLDGKTYPVVPVNNDAVNNGPFTVTRDLTLGQYQRVHDALISTSDIPPRTDLAAKTGDEFGLEKGVYASWEMFDFFIDRHEAGRRGRGVPKGALQVVNSWTRSGPFVPFMCVPEKNTRANLVYHARSWTMDSWSDLEPWLKDIVARDYPLYKTSPSVPGPNETSWTSFWHKQLGNGKTTWNDWCAAHGRA</sequence>
<dbReference type="EMBL" id="JBHSXS010000002">
    <property type="protein sequence ID" value="MFC6879316.1"/>
    <property type="molecule type" value="Genomic_DNA"/>
</dbReference>
<evidence type="ECO:0000313" key="3">
    <source>
        <dbReference type="Proteomes" id="UP001596380"/>
    </source>
</evidence>
<dbReference type="Pfam" id="PF08894">
    <property type="entry name" value="DUF1838"/>
    <property type="match status" value="1"/>
</dbReference>
<accession>A0ABW2CC40</accession>
<dbReference type="Proteomes" id="UP001596380">
    <property type="component" value="Unassembled WGS sequence"/>
</dbReference>
<evidence type="ECO:0000256" key="1">
    <source>
        <dbReference type="SAM" id="SignalP"/>
    </source>
</evidence>
<feature type="signal peptide" evidence="1">
    <location>
        <begin position="1"/>
        <end position="27"/>
    </location>
</feature>
<keyword evidence="1" id="KW-0732">Signal</keyword>
<dbReference type="RefSeq" id="WP_160823960.1">
    <property type="nucleotide sequence ID" value="NZ_JBHSXE010000001.1"/>
</dbReference>
<name>A0ABW2CC40_9ACTN</name>
<organism evidence="2 3">
    <name type="scientific">Actinomadura yumaensis</name>
    <dbReference type="NCBI Taxonomy" id="111807"/>
    <lineage>
        <taxon>Bacteria</taxon>
        <taxon>Bacillati</taxon>
        <taxon>Actinomycetota</taxon>
        <taxon>Actinomycetes</taxon>
        <taxon>Streptosporangiales</taxon>
        <taxon>Thermomonosporaceae</taxon>
        <taxon>Actinomadura</taxon>
    </lineage>
</organism>